<evidence type="ECO:0000313" key="2">
    <source>
        <dbReference type="EMBL" id="MBF9067377.1"/>
    </source>
</evidence>
<sequence>MVLPDCPGAQEIIAEHVAAGAQVVPHASGRPWLVGSWTPSAVTLAAAGSTLLAVIGRCPLPVGELEQLAGRIQRLSDAGRVLAPLRGSCHLALSLPGRVRLHGSASGLRRVFRTQVAGVTVAADRADLLAALTDAPLDAQTLALRVACGLQLPYPANAVTMWSGITAVAPENAVEWDGSQVREITWWKAPEPVLDLSEGAEVVREALLAATAGMRPESGRLSTDLSGGMDSTSLAFLTAREVPDLLTFRWGEAESGNDDAQFAEFARKELDRADHLVVPQDELPDMFAAPGAPVPGDLPSPLTRATARIRHSAALLAGHGSVRHLAGHGGDELFCPMPGYLHGLLRRRPLTAVRHVRAHCALRRWPLRPTLGELLRPGTVTGWWTEQAERLTDPRPPRRLPPLGWGLGPMRAPSWVTPDAADLARTALRDTAEHAVPLADDIGAHQTLLVVRSNTVTYRLLSGLYAEHGIELESPYLDDRVLDAVLRVRPYEHAGPWRFKPLLTEAVAGLVPEQVRNRTTKGEFGEDVRRGLRRHLPAVLELLGPDSELASRGLIDPFELRARLTGPQADNAAVQALENLLGCESWLRAAHRPTTGSALSALSAVSSPSAAAQEA</sequence>
<accession>A0A931B2A2</accession>
<dbReference type="InterPro" id="IPR014729">
    <property type="entry name" value="Rossmann-like_a/b/a_fold"/>
</dbReference>
<protein>
    <submittedName>
        <fullName evidence="2">Lasso peptide isopeptide bond-forming cyclase</fullName>
    </submittedName>
</protein>
<dbReference type="Proteomes" id="UP000657385">
    <property type="component" value="Unassembled WGS sequence"/>
</dbReference>
<evidence type="ECO:0000259" key="1">
    <source>
        <dbReference type="Pfam" id="PF00733"/>
    </source>
</evidence>
<comment type="caution">
    <text evidence="2">The sequence shown here is derived from an EMBL/GenBank/DDBJ whole genome shotgun (WGS) entry which is preliminary data.</text>
</comment>
<dbReference type="AlphaFoldDB" id="A0A931B2A2"/>
<dbReference type="Gene3D" id="3.40.50.620">
    <property type="entry name" value="HUPs"/>
    <property type="match status" value="2"/>
</dbReference>
<gene>
    <name evidence="2" type="ORF">I2501_04910</name>
</gene>
<dbReference type="GO" id="GO:0004066">
    <property type="term" value="F:asparagine synthase (glutamine-hydrolyzing) activity"/>
    <property type="evidence" value="ECO:0007669"/>
    <property type="project" value="InterPro"/>
</dbReference>
<dbReference type="InterPro" id="IPR001962">
    <property type="entry name" value="Asn_synthase"/>
</dbReference>
<evidence type="ECO:0000313" key="3">
    <source>
        <dbReference type="Proteomes" id="UP000657385"/>
    </source>
</evidence>
<dbReference type="EMBL" id="JADPRT010000002">
    <property type="protein sequence ID" value="MBF9067377.1"/>
    <property type="molecule type" value="Genomic_DNA"/>
</dbReference>
<name>A0A931B2A2_9ACTN</name>
<feature type="domain" description="Asparagine synthetase" evidence="1">
    <location>
        <begin position="203"/>
        <end position="588"/>
    </location>
</feature>
<reference evidence="2" key="1">
    <citation type="submission" date="2020-11" db="EMBL/GenBank/DDBJ databases">
        <title>Isolation and identification of active actinomycetes.</title>
        <authorList>
            <person name="Yu B."/>
        </authorList>
    </citation>
    <scope>NUCLEOTIDE SEQUENCE</scope>
    <source>
        <strain evidence="2">NEAU-YB345</strain>
    </source>
</reference>
<dbReference type="SUPFAM" id="SSF52402">
    <property type="entry name" value="Adenine nucleotide alpha hydrolases-like"/>
    <property type="match status" value="1"/>
</dbReference>
<organism evidence="2 3">
    <name type="scientific">Streptacidiphilus fuscans</name>
    <dbReference type="NCBI Taxonomy" id="2789292"/>
    <lineage>
        <taxon>Bacteria</taxon>
        <taxon>Bacillati</taxon>
        <taxon>Actinomycetota</taxon>
        <taxon>Actinomycetes</taxon>
        <taxon>Kitasatosporales</taxon>
        <taxon>Streptomycetaceae</taxon>
        <taxon>Streptacidiphilus</taxon>
    </lineage>
</organism>
<keyword evidence="3" id="KW-1185">Reference proteome</keyword>
<dbReference type="Pfam" id="PF00733">
    <property type="entry name" value="Asn_synthase"/>
    <property type="match status" value="1"/>
</dbReference>
<dbReference type="GO" id="GO:0006529">
    <property type="term" value="P:asparagine biosynthetic process"/>
    <property type="evidence" value="ECO:0007669"/>
    <property type="project" value="InterPro"/>
</dbReference>
<proteinExistence type="predicted"/>